<reference evidence="2" key="1">
    <citation type="submission" date="2013-05" db="EMBL/GenBank/DDBJ databases">
        <title>Draft genome sequences of six wheat associated Fusarium spp. isolates.</title>
        <authorList>
            <person name="Moolhuijzen P.M."/>
            <person name="Manners J.M."/>
            <person name="Wilcox S."/>
            <person name="Bellgard M.I."/>
            <person name="Gardiner D.M."/>
        </authorList>
    </citation>
    <scope>NUCLEOTIDE SEQUENCE</scope>
    <source>
        <strain evidence="2">CS5907</strain>
        <strain evidence="2">CS5907</strain>
    </source>
</reference>
<dbReference type="AlphaFoldDB" id="A0A096PEV4"/>
<feature type="domain" description="BAH" evidence="1">
    <location>
        <begin position="92"/>
        <end position="233"/>
    </location>
</feature>
<dbReference type="InterPro" id="IPR043151">
    <property type="entry name" value="BAH_sf"/>
</dbReference>
<dbReference type="CDD" id="cd04370">
    <property type="entry name" value="BAH"/>
    <property type="match status" value="1"/>
</dbReference>
<gene>
    <name evidence="2" type="ORF">BN851_0032240</name>
</gene>
<organism evidence="2">
    <name type="scientific">Fusarium acuminatum CS5907</name>
    <dbReference type="NCBI Taxonomy" id="1318461"/>
    <lineage>
        <taxon>Eukaryota</taxon>
        <taxon>Fungi</taxon>
        <taxon>Dikarya</taxon>
        <taxon>Ascomycota</taxon>
        <taxon>Pezizomycotina</taxon>
        <taxon>Sordariomycetes</taxon>
        <taxon>Hypocreomycetidae</taxon>
        <taxon>Hypocreales</taxon>
        <taxon>Nectriaceae</taxon>
        <taxon>Fusarium</taxon>
        <taxon>Fusarium tricinctum species complex</taxon>
    </lineage>
</organism>
<dbReference type="Gene3D" id="2.30.30.490">
    <property type="match status" value="1"/>
</dbReference>
<accession>A0A096PEV4</accession>
<dbReference type="EMBL" id="CBMG010000587">
    <property type="protein sequence ID" value="CEG03347.1"/>
    <property type="molecule type" value="Genomic_DNA"/>
</dbReference>
<protein>
    <submittedName>
        <fullName evidence="2">WGS project CBMG000000000 data, contig CS5907-c000588</fullName>
    </submittedName>
</protein>
<proteinExistence type="predicted"/>
<name>A0A096PEV4_9HYPO</name>
<evidence type="ECO:0000259" key="1">
    <source>
        <dbReference type="PROSITE" id="PS51038"/>
    </source>
</evidence>
<sequence>MGGRKRQLCRDIENPSDHPFFIRYPGKSPQTQVKKSRNDIDQPKDIINKQTAFQKLSFTDSNTIDLDLFYLVEPSKTWQGMPRYRSFILGGHKYERNDFIFVANEQSVKRQALMDSAKHGGAREEEDENWVARVLEIRASDQNHVYACIHWLYRPCDIPHGTSEGKKKIQGLQPYHATKELIFSNHLDVIDVLSVLGPADVVQWNGSLDEEIKHTLFWRQAYNWRRSRISSTHRICICQTPANPDKYHLKCISSSNQRSGTGSRTFQRCTKRYCFILVWTYQRHLSTKGSPPDTWT</sequence>
<comment type="caution">
    <text evidence="2">The sequence shown here is derived from an EMBL/GenBank/DDBJ whole genome shotgun (WGS) entry which is preliminary data.</text>
</comment>
<evidence type="ECO:0000313" key="2">
    <source>
        <dbReference type="EMBL" id="CEG03347.1"/>
    </source>
</evidence>
<dbReference type="GO" id="GO:0003682">
    <property type="term" value="F:chromatin binding"/>
    <property type="evidence" value="ECO:0007669"/>
    <property type="project" value="InterPro"/>
</dbReference>
<dbReference type="SMART" id="SM00439">
    <property type="entry name" value="BAH"/>
    <property type="match status" value="1"/>
</dbReference>
<dbReference type="InterPro" id="IPR001025">
    <property type="entry name" value="BAH_dom"/>
</dbReference>
<dbReference type="PROSITE" id="PS51038">
    <property type="entry name" value="BAH"/>
    <property type="match status" value="1"/>
</dbReference>
<dbReference type="PANTHER" id="PTHR46364">
    <property type="entry name" value="OS08G0421900 PROTEIN"/>
    <property type="match status" value="1"/>
</dbReference>